<dbReference type="EMBL" id="BAABCK010000064">
    <property type="protein sequence ID" value="GAA3730108.1"/>
    <property type="molecule type" value="Genomic_DNA"/>
</dbReference>
<keyword evidence="6 9" id="KW-0456">Lyase</keyword>
<evidence type="ECO:0000313" key="12">
    <source>
        <dbReference type="Proteomes" id="UP001500920"/>
    </source>
</evidence>
<evidence type="ECO:0000256" key="1">
    <source>
        <dbReference type="ARBA" id="ARBA00005091"/>
    </source>
</evidence>
<comment type="pathway">
    <text evidence="1 9">Amino-acid biosynthesis; L-histidine biosynthesis; L-histidine from 5-phospho-alpha-D-ribose 1-diphosphate: step 5/9.</text>
</comment>
<reference evidence="12" key="1">
    <citation type="journal article" date="2019" name="Int. J. Syst. Evol. Microbiol.">
        <title>The Global Catalogue of Microorganisms (GCM) 10K type strain sequencing project: providing services to taxonomists for standard genome sequencing and annotation.</title>
        <authorList>
            <consortium name="The Broad Institute Genomics Platform"/>
            <consortium name="The Broad Institute Genome Sequencing Center for Infectious Disease"/>
            <person name="Wu L."/>
            <person name="Ma J."/>
        </authorList>
    </citation>
    <scope>NUCLEOTIDE SEQUENCE [LARGE SCALE GENOMIC DNA]</scope>
    <source>
        <strain evidence="12">JCM 16981</strain>
    </source>
</reference>
<organism evidence="11 12">
    <name type="scientific">Salinicoccus jeotgali</name>
    <dbReference type="NCBI Taxonomy" id="381634"/>
    <lineage>
        <taxon>Bacteria</taxon>
        <taxon>Bacillati</taxon>
        <taxon>Bacillota</taxon>
        <taxon>Bacilli</taxon>
        <taxon>Bacillales</taxon>
        <taxon>Staphylococcaceae</taxon>
        <taxon>Salinicoccus</taxon>
    </lineage>
</organism>
<dbReference type="SUPFAM" id="SSF51366">
    <property type="entry name" value="Ribulose-phoshate binding barrel"/>
    <property type="match status" value="1"/>
</dbReference>
<feature type="active site" evidence="9">
    <location>
        <position position="11"/>
    </location>
</feature>
<accession>A0ABP7F2D1</accession>
<keyword evidence="9" id="KW-0963">Cytoplasm</keyword>
<keyword evidence="12" id="KW-1185">Reference proteome</keyword>
<keyword evidence="4 9" id="KW-0028">Amino-acid biosynthesis</keyword>
<dbReference type="PANTHER" id="PTHR21235">
    <property type="entry name" value="IMIDAZOLE GLYCEROL PHOSPHATE SYNTHASE SUBUNIT HISF/H IGP SYNTHASE SUBUNIT HISF/H"/>
    <property type="match status" value="1"/>
</dbReference>
<dbReference type="EC" id="4.3.2.10" evidence="9"/>
<evidence type="ECO:0000256" key="4">
    <source>
        <dbReference type="ARBA" id="ARBA00022605"/>
    </source>
</evidence>
<proteinExistence type="inferred from homology"/>
<dbReference type="InterPro" id="IPR011060">
    <property type="entry name" value="RibuloseP-bd_barrel"/>
</dbReference>
<comment type="subunit">
    <text evidence="3 9">Heterodimer of HisH and HisF.</text>
</comment>
<dbReference type="Proteomes" id="UP001500920">
    <property type="component" value="Unassembled WGS sequence"/>
</dbReference>
<evidence type="ECO:0000256" key="3">
    <source>
        <dbReference type="ARBA" id="ARBA00011152"/>
    </source>
</evidence>
<dbReference type="CDD" id="cd04731">
    <property type="entry name" value="HisF"/>
    <property type="match status" value="1"/>
</dbReference>
<evidence type="ECO:0000256" key="6">
    <source>
        <dbReference type="ARBA" id="ARBA00023239"/>
    </source>
</evidence>
<protein>
    <recommendedName>
        <fullName evidence="9">Imidazole glycerol phosphate synthase subunit HisF</fullName>
        <ecNumber evidence="9">4.3.2.10</ecNumber>
    </recommendedName>
    <alternativeName>
        <fullName evidence="9">IGP synthase cyclase subunit</fullName>
    </alternativeName>
    <alternativeName>
        <fullName evidence="9">IGP synthase subunit HisF</fullName>
    </alternativeName>
    <alternativeName>
        <fullName evidence="9">ImGP synthase subunit HisF</fullName>
        <shortName evidence="9">IGPS subunit HisF</shortName>
    </alternativeName>
</protein>
<evidence type="ECO:0000256" key="10">
    <source>
        <dbReference type="RuleBase" id="RU003657"/>
    </source>
</evidence>
<dbReference type="PANTHER" id="PTHR21235:SF2">
    <property type="entry name" value="IMIDAZOLE GLYCEROL PHOSPHATE SYNTHASE HISHF"/>
    <property type="match status" value="1"/>
</dbReference>
<evidence type="ECO:0000256" key="7">
    <source>
        <dbReference type="ARBA" id="ARBA00025475"/>
    </source>
</evidence>
<dbReference type="Pfam" id="PF00977">
    <property type="entry name" value="His_biosynth"/>
    <property type="match status" value="1"/>
</dbReference>
<dbReference type="InterPro" id="IPR013785">
    <property type="entry name" value="Aldolase_TIM"/>
</dbReference>
<evidence type="ECO:0000313" key="11">
    <source>
        <dbReference type="EMBL" id="GAA3730108.1"/>
    </source>
</evidence>
<comment type="catalytic activity">
    <reaction evidence="8 9">
        <text>5-[(5-phospho-1-deoxy-D-ribulos-1-ylimino)methylamino]-1-(5-phospho-beta-D-ribosyl)imidazole-4-carboxamide + L-glutamine = D-erythro-1-(imidazol-4-yl)glycerol 3-phosphate + 5-amino-1-(5-phospho-beta-D-ribosyl)imidazole-4-carboxamide + L-glutamate + H(+)</text>
        <dbReference type="Rhea" id="RHEA:24793"/>
        <dbReference type="ChEBI" id="CHEBI:15378"/>
        <dbReference type="ChEBI" id="CHEBI:29985"/>
        <dbReference type="ChEBI" id="CHEBI:58278"/>
        <dbReference type="ChEBI" id="CHEBI:58359"/>
        <dbReference type="ChEBI" id="CHEBI:58475"/>
        <dbReference type="ChEBI" id="CHEBI:58525"/>
        <dbReference type="EC" id="4.3.2.10"/>
    </reaction>
</comment>
<comment type="function">
    <text evidence="7 9">IGPS catalyzes the conversion of PRFAR and glutamine to IGP, AICAR and glutamate. The HisF subunit catalyzes the cyclization activity that produces IGP and AICAR from PRFAR using the ammonia provided by the HisH subunit.</text>
</comment>
<feature type="active site" evidence="9">
    <location>
        <position position="130"/>
    </location>
</feature>
<dbReference type="Gene3D" id="3.20.20.70">
    <property type="entry name" value="Aldolase class I"/>
    <property type="match status" value="1"/>
</dbReference>
<dbReference type="InterPro" id="IPR004651">
    <property type="entry name" value="HisF"/>
</dbReference>
<dbReference type="InterPro" id="IPR006062">
    <property type="entry name" value="His_biosynth"/>
</dbReference>
<comment type="subcellular location">
    <subcellularLocation>
        <location evidence="9">Cytoplasm</location>
    </subcellularLocation>
</comment>
<comment type="similarity">
    <text evidence="2 9 10">Belongs to the HisA/HisF family.</text>
</comment>
<dbReference type="HAMAP" id="MF_01013">
    <property type="entry name" value="HisF"/>
    <property type="match status" value="1"/>
</dbReference>
<gene>
    <name evidence="9 11" type="primary">hisF</name>
    <name evidence="11" type="ORF">GCM10022378_18210</name>
</gene>
<evidence type="ECO:0000256" key="5">
    <source>
        <dbReference type="ARBA" id="ARBA00023102"/>
    </source>
</evidence>
<keyword evidence="5 9" id="KW-0368">Histidine biosynthesis</keyword>
<dbReference type="InterPro" id="IPR050064">
    <property type="entry name" value="IGPS_HisA/HisF"/>
</dbReference>
<dbReference type="NCBIfam" id="TIGR00735">
    <property type="entry name" value="hisF"/>
    <property type="match status" value="1"/>
</dbReference>
<evidence type="ECO:0000256" key="8">
    <source>
        <dbReference type="ARBA" id="ARBA00047838"/>
    </source>
</evidence>
<name>A0ABP7F2D1_9STAP</name>
<sequence>MIKKRIIPCLDVTERRVVKGINFVGLRDIGDPVELATRYNEAGADELVFLDISKTQKGHDLMLDVIRNTAETLFIPLTIGGGISSVSDIRDLLNAGADKVSINSAAIKNPQLIEEASRMFGSQCICVAVDVKYDAEAGDYFVHTHGGSVKTEIPAFEWIAQCESLGAGELLITSIDHDGVKEGFDIDFLTKANESVQIPIIASGGAGNPEHFIELFNETDVSAGLAASIFHNEEVEIEDLKQKLKASDIEVRII</sequence>
<evidence type="ECO:0000256" key="9">
    <source>
        <dbReference type="HAMAP-Rule" id="MF_01013"/>
    </source>
</evidence>
<evidence type="ECO:0000256" key="2">
    <source>
        <dbReference type="ARBA" id="ARBA00009667"/>
    </source>
</evidence>
<dbReference type="RefSeq" id="WP_344703673.1">
    <property type="nucleotide sequence ID" value="NZ_BAABCK010000064.1"/>
</dbReference>
<comment type="caution">
    <text evidence="11">The sequence shown here is derived from an EMBL/GenBank/DDBJ whole genome shotgun (WGS) entry which is preliminary data.</text>
</comment>